<keyword evidence="8 9" id="KW-0472">Membrane</keyword>
<dbReference type="InterPro" id="IPR001463">
    <property type="entry name" value="Na/Ala_symport"/>
</dbReference>
<feature type="transmembrane region" description="Helical" evidence="9">
    <location>
        <begin position="60"/>
        <end position="84"/>
    </location>
</feature>
<evidence type="ECO:0000256" key="2">
    <source>
        <dbReference type="ARBA" id="ARBA00009261"/>
    </source>
</evidence>
<feature type="transmembrane region" description="Helical" evidence="9">
    <location>
        <begin position="176"/>
        <end position="194"/>
    </location>
</feature>
<protein>
    <submittedName>
        <fullName evidence="10">Alanine:cation symporter family protein</fullName>
    </submittedName>
</protein>
<keyword evidence="9" id="KW-0997">Cell inner membrane</keyword>
<evidence type="ECO:0000256" key="3">
    <source>
        <dbReference type="ARBA" id="ARBA00022448"/>
    </source>
</evidence>
<dbReference type="PROSITE" id="PS00873">
    <property type="entry name" value="NA_ALANINE_SYMP"/>
    <property type="match status" value="1"/>
</dbReference>
<evidence type="ECO:0000256" key="6">
    <source>
        <dbReference type="ARBA" id="ARBA00022847"/>
    </source>
</evidence>
<keyword evidence="6 9" id="KW-0769">Symport</keyword>
<dbReference type="GO" id="GO:0005283">
    <property type="term" value="F:amino acid:sodium symporter activity"/>
    <property type="evidence" value="ECO:0007669"/>
    <property type="project" value="InterPro"/>
</dbReference>
<evidence type="ECO:0000256" key="4">
    <source>
        <dbReference type="ARBA" id="ARBA00022475"/>
    </source>
</evidence>
<feature type="transmembrane region" description="Helical" evidence="9">
    <location>
        <begin position="230"/>
        <end position="254"/>
    </location>
</feature>
<feature type="transmembrane region" description="Helical" evidence="9">
    <location>
        <begin position="294"/>
        <end position="318"/>
    </location>
</feature>
<dbReference type="PANTHER" id="PTHR30330">
    <property type="entry name" value="AGSS FAMILY TRANSPORTER, SODIUM-ALANINE"/>
    <property type="match status" value="1"/>
</dbReference>
<evidence type="ECO:0000256" key="1">
    <source>
        <dbReference type="ARBA" id="ARBA00004651"/>
    </source>
</evidence>
<keyword evidence="7 9" id="KW-1133">Transmembrane helix</keyword>
<dbReference type="FunFam" id="1.20.1740.10:FF:000004">
    <property type="entry name" value="Sodium:alanine symporter family protein"/>
    <property type="match status" value="1"/>
</dbReference>
<evidence type="ECO:0000256" key="8">
    <source>
        <dbReference type="ARBA" id="ARBA00023136"/>
    </source>
</evidence>
<feature type="transmembrane region" description="Helical" evidence="9">
    <location>
        <begin position="90"/>
        <end position="113"/>
    </location>
</feature>
<dbReference type="EMBL" id="CP050951">
    <property type="protein sequence ID" value="QJQ10727.1"/>
    <property type="molecule type" value="Genomic_DNA"/>
</dbReference>
<reference evidence="10 11" key="2">
    <citation type="submission" date="2020-04" db="EMBL/GenBank/DDBJ databases">
        <title>Complete genome sequence of Pseudomonas putida strain JQ581.</title>
        <authorList>
            <person name="Mu Y."/>
        </authorList>
    </citation>
    <scope>NUCLEOTIDE SEQUENCE [LARGE SCALE GENOMIC DNA]</scope>
    <source>
        <strain evidence="10 11">JQ581</strain>
    </source>
</reference>
<proteinExistence type="inferred from homology"/>
<dbReference type="PANTHER" id="PTHR30330:SF1">
    <property type="entry name" value="AMINO-ACID CARRIER PROTEIN ALST"/>
    <property type="match status" value="1"/>
</dbReference>
<accession>A0AAP9MZJ0</accession>
<dbReference type="GO" id="GO:0005886">
    <property type="term" value="C:plasma membrane"/>
    <property type="evidence" value="ECO:0007669"/>
    <property type="project" value="UniProtKB-SubCell"/>
</dbReference>
<evidence type="ECO:0000313" key="10">
    <source>
        <dbReference type="EMBL" id="QJQ10727.1"/>
    </source>
</evidence>
<feature type="transmembrane region" description="Helical" evidence="9">
    <location>
        <begin position="6"/>
        <end position="27"/>
    </location>
</feature>
<organism evidence="10 11">
    <name type="scientific">Pseudomonas putida</name>
    <name type="common">Arthrobacter siderocapsulatus</name>
    <dbReference type="NCBI Taxonomy" id="303"/>
    <lineage>
        <taxon>Bacteria</taxon>
        <taxon>Pseudomonadati</taxon>
        <taxon>Pseudomonadota</taxon>
        <taxon>Gammaproteobacteria</taxon>
        <taxon>Pseudomonadales</taxon>
        <taxon>Pseudomonadaceae</taxon>
        <taxon>Pseudomonas</taxon>
    </lineage>
</organism>
<feature type="transmembrane region" description="Helical" evidence="9">
    <location>
        <begin position="203"/>
        <end position="224"/>
    </location>
</feature>
<gene>
    <name evidence="10" type="ORF">A3L25_015365</name>
</gene>
<dbReference type="AlphaFoldDB" id="A0AAP9MZJ0"/>
<feature type="transmembrane region" description="Helical" evidence="9">
    <location>
        <begin position="338"/>
        <end position="361"/>
    </location>
</feature>
<dbReference type="Proteomes" id="UP000076857">
    <property type="component" value="Chromosome"/>
</dbReference>
<dbReference type="NCBIfam" id="TIGR00835">
    <property type="entry name" value="agcS"/>
    <property type="match status" value="1"/>
</dbReference>
<feature type="transmembrane region" description="Helical" evidence="9">
    <location>
        <begin position="409"/>
        <end position="429"/>
    </location>
</feature>
<dbReference type="Pfam" id="PF01235">
    <property type="entry name" value="Na_Ala_symp"/>
    <property type="match status" value="1"/>
</dbReference>
<dbReference type="RefSeq" id="WP_063424287.1">
    <property type="nucleotide sequence ID" value="NZ_CP050951.1"/>
</dbReference>
<comment type="subcellular location">
    <subcellularLocation>
        <location evidence="9">Cell inner membrane</location>
        <topology evidence="9">Multi-pass membrane protein</topology>
    </subcellularLocation>
    <subcellularLocation>
        <location evidence="1">Cell membrane</location>
        <topology evidence="1">Multi-pass membrane protein</topology>
    </subcellularLocation>
</comment>
<keyword evidence="5 9" id="KW-0812">Transmembrane</keyword>
<dbReference type="Gene3D" id="1.20.1740.10">
    <property type="entry name" value="Amino acid/polyamine transporter I"/>
    <property type="match status" value="1"/>
</dbReference>
<keyword evidence="3 9" id="KW-0813">Transport</keyword>
<evidence type="ECO:0000256" key="9">
    <source>
        <dbReference type="RuleBase" id="RU363064"/>
    </source>
</evidence>
<evidence type="ECO:0000256" key="5">
    <source>
        <dbReference type="ARBA" id="ARBA00022692"/>
    </source>
</evidence>
<evidence type="ECO:0000256" key="7">
    <source>
        <dbReference type="ARBA" id="ARBA00022989"/>
    </source>
</evidence>
<keyword evidence="4" id="KW-1003">Cell membrane</keyword>
<feature type="transmembrane region" description="Helical" evidence="9">
    <location>
        <begin position="382"/>
        <end position="403"/>
    </location>
</feature>
<name>A0AAP9MZJ0_PSEPU</name>
<sequence>MLEAINGFLSGKLLIVLVVGLGAYFTVKTRFVQLRYFLHMFKVFKDSLTSSSTQISSFQALMLSLAGRVGAGNIAGVGVAVTLGGPGAVFWMWVTALVGMATTLFECSLAQLYKRHNGSGQFHGGPSFYIEYGLNKRWLGVVMAVLLIVTFGFSFNGLQSHAVTHSLQNAFGFDPAYSGIALAAVLALVFMGGIKRIARVADLLVPVKTLAYIAVTLYVIVLQFDHVPLMLLTIVKSAFGLDQAFGGLIGSAIVMGVKRGVFANEAGLGSAPNVAAVAEVRHPVSQGVVQAFSVFFDTFIICTCTALLILLSGFYTAGFAGDGIVLTQNSLAAVVGDWGRIFISVALALFVFTSILYNYYLGENNLRFILGKNRKALLSYRALVLALILWGSVQDLSTVFAFADITMTLSALVNLIALVLLCRVGLRLLADYDAQRKAGVAEPVLTASAFHDLNIDRTIWSNAPEQVEKDQGLGVLEPEPPKIS</sequence>
<reference evidence="10 11" key="1">
    <citation type="submission" date="2016-04" db="EMBL/GenBank/DDBJ databases">
        <authorList>
            <person name="Qiu J."/>
        </authorList>
    </citation>
    <scope>NUCLEOTIDE SEQUENCE [LARGE SCALE GENOMIC DNA]</scope>
    <source>
        <strain evidence="10 11">JQ581</strain>
    </source>
</reference>
<comment type="similarity">
    <text evidence="2 9">Belongs to the alanine or glycine:cation symporter (AGCS) (TC 2.A.25) family.</text>
</comment>
<dbReference type="PRINTS" id="PR00175">
    <property type="entry name" value="NAALASMPORT"/>
</dbReference>
<evidence type="ECO:0000313" key="11">
    <source>
        <dbReference type="Proteomes" id="UP000076857"/>
    </source>
</evidence>
<feature type="transmembrane region" description="Helical" evidence="9">
    <location>
        <begin position="138"/>
        <end position="156"/>
    </location>
</feature>